<gene>
    <name evidence="1" type="ORF">DC430_02700</name>
</gene>
<evidence type="ECO:0000313" key="2">
    <source>
        <dbReference type="Proteomes" id="UP000244335"/>
    </source>
</evidence>
<protein>
    <submittedName>
        <fullName evidence="1">Uncharacterized protein</fullName>
    </submittedName>
</protein>
<name>A0AA92C5Y9_RHIRH</name>
<accession>A0AA92C5Y9</accession>
<organism evidence="1 2">
    <name type="scientific">Rhizobium rhizogenes</name>
    <name type="common">Agrobacterium rhizogenes</name>
    <dbReference type="NCBI Taxonomy" id="359"/>
    <lineage>
        <taxon>Bacteria</taxon>
        <taxon>Pseudomonadati</taxon>
        <taxon>Pseudomonadota</taxon>
        <taxon>Alphaproteobacteria</taxon>
        <taxon>Hyphomicrobiales</taxon>
        <taxon>Rhizobiaceae</taxon>
        <taxon>Rhizobium/Agrobacterium group</taxon>
        <taxon>Rhizobium</taxon>
    </lineage>
</organism>
<dbReference type="EMBL" id="QDFR01000001">
    <property type="protein sequence ID" value="PVE56697.1"/>
    <property type="molecule type" value="Genomic_DNA"/>
</dbReference>
<dbReference type="Proteomes" id="UP000244335">
    <property type="component" value="Unassembled WGS sequence"/>
</dbReference>
<reference evidence="1 2" key="1">
    <citation type="submission" date="2018-04" db="EMBL/GenBank/DDBJ databases">
        <authorList>
            <person name="Hagen T."/>
        </authorList>
    </citation>
    <scope>NUCLEOTIDE SEQUENCE [LARGE SCALE GENOMIC DNA]</scope>
    <source>
        <strain evidence="1 2">TPD7009</strain>
    </source>
</reference>
<sequence>MNMACAFRDSVFRGLVKTLVTIIRHASNLFASRMVRFASDDRGQRQVAGDKPVLRKRFE</sequence>
<dbReference type="AlphaFoldDB" id="A0AA92C5Y9"/>
<proteinExistence type="predicted"/>
<comment type="caution">
    <text evidence="1">The sequence shown here is derived from an EMBL/GenBank/DDBJ whole genome shotgun (WGS) entry which is preliminary data.</text>
</comment>
<evidence type="ECO:0000313" key="1">
    <source>
        <dbReference type="EMBL" id="PVE56697.1"/>
    </source>
</evidence>